<dbReference type="EnsemblPlants" id="KEH18423">
    <property type="protein sequence ID" value="KEH18423"/>
    <property type="gene ID" value="MTR_8g019115"/>
</dbReference>
<name>G7ZXH0_MEDTR</name>
<evidence type="ECO:0000313" key="1">
    <source>
        <dbReference type="EMBL" id="KEH18423.1"/>
    </source>
</evidence>
<dbReference type="AlphaFoldDB" id="G7ZXH0"/>
<dbReference type="Proteomes" id="UP000002051">
    <property type="component" value="Chromosome 8"/>
</dbReference>
<accession>G7ZXH0</accession>
<proteinExistence type="predicted"/>
<keyword evidence="3" id="KW-1185">Reference proteome</keyword>
<gene>
    <name evidence="1" type="ordered locus">MTR_8g019115</name>
</gene>
<dbReference type="PaxDb" id="3880-AES83908"/>
<dbReference type="HOGENOM" id="CLU_1565224_0_0_1"/>
<organism evidence="2">
    <name type="scientific">Medicago truncatula</name>
    <name type="common">Barrel medic</name>
    <name type="synonym">Medicago tribuloides</name>
    <dbReference type="NCBI Taxonomy" id="3880"/>
    <lineage>
        <taxon>Eukaryota</taxon>
        <taxon>Viridiplantae</taxon>
        <taxon>Streptophyta</taxon>
        <taxon>Embryophyta</taxon>
        <taxon>Tracheophyta</taxon>
        <taxon>Spermatophyta</taxon>
        <taxon>Magnoliopsida</taxon>
        <taxon>eudicotyledons</taxon>
        <taxon>Gunneridae</taxon>
        <taxon>Pentapetalae</taxon>
        <taxon>rosids</taxon>
        <taxon>fabids</taxon>
        <taxon>Fabales</taxon>
        <taxon>Fabaceae</taxon>
        <taxon>Papilionoideae</taxon>
        <taxon>50 kb inversion clade</taxon>
        <taxon>NPAAA clade</taxon>
        <taxon>Hologalegina</taxon>
        <taxon>IRL clade</taxon>
        <taxon>Trifolieae</taxon>
        <taxon>Medicago</taxon>
    </lineage>
</organism>
<reference evidence="2" key="3">
    <citation type="submission" date="2015-04" db="UniProtKB">
        <authorList>
            <consortium name="EnsemblPlants"/>
        </authorList>
    </citation>
    <scope>IDENTIFICATION</scope>
    <source>
        <strain evidence="2">cv. Jemalong A17</strain>
    </source>
</reference>
<reference evidence="1 3" key="1">
    <citation type="journal article" date="2011" name="Nature">
        <title>The Medicago genome provides insight into the evolution of rhizobial symbioses.</title>
        <authorList>
            <person name="Young N.D."/>
            <person name="Debelle F."/>
            <person name="Oldroyd G.E."/>
            <person name="Geurts R."/>
            <person name="Cannon S.B."/>
            <person name="Udvardi M.K."/>
            <person name="Benedito V.A."/>
            <person name="Mayer K.F."/>
            <person name="Gouzy J."/>
            <person name="Schoof H."/>
            <person name="Van de Peer Y."/>
            <person name="Proost S."/>
            <person name="Cook D.R."/>
            <person name="Meyers B.C."/>
            <person name="Spannagl M."/>
            <person name="Cheung F."/>
            <person name="De Mita S."/>
            <person name="Krishnakumar V."/>
            <person name="Gundlach H."/>
            <person name="Zhou S."/>
            <person name="Mudge J."/>
            <person name="Bharti A.K."/>
            <person name="Murray J.D."/>
            <person name="Naoumkina M.A."/>
            <person name="Rosen B."/>
            <person name="Silverstein K.A."/>
            <person name="Tang H."/>
            <person name="Rombauts S."/>
            <person name="Zhao P.X."/>
            <person name="Zhou P."/>
            <person name="Barbe V."/>
            <person name="Bardou P."/>
            <person name="Bechner M."/>
            <person name="Bellec A."/>
            <person name="Berger A."/>
            <person name="Berges H."/>
            <person name="Bidwell S."/>
            <person name="Bisseling T."/>
            <person name="Choisne N."/>
            <person name="Couloux A."/>
            <person name="Denny R."/>
            <person name="Deshpande S."/>
            <person name="Dai X."/>
            <person name="Doyle J.J."/>
            <person name="Dudez A.M."/>
            <person name="Farmer A.D."/>
            <person name="Fouteau S."/>
            <person name="Franken C."/>
            <person name="Gibelin C."/>
            <person name="Gish J."/>
            <person name="Goldstein S."/>
            <person name="Gonzalez A.J."/>
            <person name="Green P.J."/>
            <person name="Hallab A."/>
            <person name="Hartog M."/>
            <person name="Hua A."/>
            <person name="Humphray S.J."/>
            <person name="Jeong D.H."/>
            <person name="Jing Y."/>
            <person name="Jocker A."/>
            <person name="Kenton S.M."/>
            <person name="Kim D.J."/>
            <person name="Klee K."/>
            <person name="Lai H."/>
            <person name="Lang C."/>
            <person name="Lin S."/>
            <person name="Macmil S.L."/>
            <person name="Magdelenat G."/>
            <person name="Matthews L."/>
            <person name="McCorrison J."/>
            <person name="Monaghan E.L."/>
            <person name="Mun J.H."/>
            <person name="Najar F.Z."/>
            <person name="Nicholson C."/>
            <person name="Noirot C."/>
            <person name="O'Bleness M."/>
            <person name="Paule C.R."/>
            <person name="Poulain J."/>
            <person name="Prion F."/>
            <person name="Qin B."/>
            <person name="Qu C."/>
            <person name="Retzel E.F."/>
            <person name="Riddle C."/>
            <person name="Sallet E."/>
            <person name="Samain S."/>
            <person name="Samson N."/>
            <person name="Sanders I."/>
            <person name="Saurat O."/>
            <person name="Scarpelli C."/>
            <person name="Schiex T."/>
            <person name="Segurens B."/>
            <person name="Severin A.J."/>
            <person name="Sherrier D.J."/>
            <person name="Shi R."/>
            <person name="Sims S."/>
            <person name="Singer S.R."/>
            <person name="Sinharoy S."/>
            <person name="Sterck L."/>
            <person name="Viollet A."/>
            <person name="Wang B.B."/>
            <person name="Wang K."/>
            <person name="Wang M."/>
            <person name="Wang X."/>
            <person name="Warfsmann J."/>
            <person name="Weissenbach J."/>
            <person name="White D.D."/>
            <person name="White J.D."/>
            <person name="Wiley G.B."/>
            <person name="Wincker P."/>
            <person name="Xing Y."/>
            <person name="Yang L."/>
            <person name="Yao Z."/>
            <person name="Ying F."/>
            <person name="Zhai J."/>
            <person name="Zhou L."/>
            <person name="Zuber A."/>
            <person name="Denarie J."/>
            <person name="Dixon R.A."/>
            <person name="May G.D."/>
            <person name="Schwartz D.C."/>
            <person name="Rogers J."/>
            <person name="Quetier F."/>
            <person name="Town C.D."/>
            <person name="Roe B.A."/>
        </authorList>
    </citation>
    <scope>NUCLEOTIDE SEQUENCE [LARGE SCALE GENOMIC DNA]</scope>
    <source>
        <strain evidence="1">A17</strain>
        <strain evidence="2 3">cv. Jemalong A17</strain>
    </source>
</reference>
<evidence type="ECO:0000313" key="3">
    <source>
        <dbReference type="Proteomes" id="UP000002051"/>
    </source>
</evidence>
<sequence length="171" mass="19659">MERWWPEAVPARWPASFRGGGCIYRAGMRQPVLLKDRQSLPWLGNKGTGHAVLNDFPIHPSSTEWKIYKSEEAQTWEYDENFEAHVQYYTFKRTIKVFLTHADKLDELKGNSMSNCPIAIFPMETGAELSKDTEEELVDATLNKQIVVSLIYLCNTIPYLCQSVGLARRFL</sequence>
<dbReference type="EMBL" id="CM001224">
    <property type="protein sequence ID" value="KEH18423.1"/>
    <property type="molecule type" value="Genomic_DNA"/>
</dbReference>
<reference evidence="1 3" key="2">
    <citation type="journal article" date="2014" name="BMC Genomics">
        <title>An improved genome release (version Mt4.0) for the model legume Medicago truncatula.</title>
        <authorList>
            <person name="Tang H."/>
            <person name="Krishnakumar V."/>
            <person name="Bidwell S."/>
            <person name="Rosen B."/>
            <person name="Chan A."/>
            <person name="Zhou S."/>
            <person name="Gentzbittel L."/>
            <person name="Childs K.L."/>
            <person name="Yandell M."/>
            <person name="Gundlach H."/>
            <person name="Mayer K.F."/>
            <person name="Schwartz D.C."/>
            <person name="Town C.D."/>
        </authorList>
    </citation>
    <scope>GENOME REANNOTATION</scope>
    <source>
        <strain evidence="1">A17</strain>
        <strain evidence="2 3">cv. Jemalong A17</strain>
    </source>
</reference>
<evidence type="ECO:0000313" key="2">
    <source>
        <dbReference type="EnsemblPlants" id="KEH18423"/>
    </source>
</evidence>
<protein>
    <submittedName>
        <fullName evidence="1 2">Uncharacterized protein</fullName>
    </submittedName>
</protein>